<reference evidence="1" key="2">
    <citation type="submission" date="2021-04" db="EMBL/GenBank/DDBJ databases">
        <authorList>
            <person name="Gilroy R."/>
        </authorList>
    </citation>
    <scope>NUCLEOTIDE SEQUENCE</scope>
    <source>
        <strain evidence="1">CHK196-3914</strain>
    </source>
</reference>
<dbReference type="Pfam" id="PF03692">
    <property type="entry name" value="CxxCxxCC"/>
    <property type="match status" value="1"/>
</dbReference>
<evidence type="ECO:0000313" key="1">
    <source>
        <dbReference type="EMBL" id="HIZ73876.1"/>
    </source>
</evidence>
<proteinExistence type="predicted"/>
<gene>
    <name evidence="1" type="ORF">H9723_01345</name>
</gene>
<protein>
    <submittedName>
        <fullName evidence="1">YkgJ family cysteine cluster protein</fullName>
    </submittedName>
</protein>
<dbReference type="PANTHER" id="PTHR35866:SF1">
    <property type="entry name" value="YKGJ FAMILY CYSTEINE CLUSTER PROTEIN"/>
    <property type="match status" value="1"/>
</dbReference>
<accession>A0A9D2G7X0</accession>
<evidence type="ECO:0000313" key="2">
    <source>
        <dbReference type="Proteomes" id="UP000824116"/>
    </source>
</evidence>
<dbReference type="PANTHER" id="PTHR35866">
    <property type="entry name" value="PUTATIVE-RELATED"/>
    <property type="match status" value="1"/>
</dbReference>
<dbReference type="InterPro" id="IPR005358">
    <property type="entry name" value="Puta_zinc/iron-chelating_dom"/>
</dbReference>
<dbReference type="AlphaFoldDB" id="A0A9D2G7X0"/>
<dbReference type="EMBL" id="DXAY01000031">
    <property type="protein sequence ID" value="HIZ73876.1"/>
    <property type="molecule type" value="Genomic_DNA"/>
</dbReference>
<comment type="caution">
    <text evidence="1">The sequence shown here is derived from an EMBL/GenBank/DDBJ whole genome shotgun (WGS) entry which is preliminary data.</text>
</comment>
<reference evidence="1" key="1">
    <citation type="journal article" date="2021" name="PeerJ">
        <title>Extensive microbial diversity within the chicken gut microbiome revealed by metagenomics and culture.</title>
        <authorList>
            <person name="Gilroy R."/>
            <person name="Ravi A."/>
            <person name="Getino M."/>
            <person name="Pursley I."/>
            <person name="Horton D.L."/>
            <person name="Alikhan N.F."/>
            <person name="Baker D."/>
            <person name="Gharbi K."/>
            <person name="Hall N."/>
            <person name="Watson M."/>
            <person name="Adriaenssens E.M."/>
            <person name="Foster-Nyarko E."/>
            <person name="Jarju S."/>
            <person name="Secka A."/>
            <person name="Antonio M."/>
            <person name="Oren A."/>
            <person name="Chaudhuri R.R."/>
            <person name="La Ragione R."/>
            <person name="Hildebrand F."/>
            <person name="Pallen M.J."/>
        </authorList>
    </citation>
    <scope>NUCLEOTIDE SEQUENCE</scope>
    <source>
        <strain evidence="1">CHK196-3914</strain>
    </source>
</reference>
<sequence length="224" mass="26210">MKRNIDLSEISDGKLYTAEDLVRADCHDCQGCSACCHGMGNSIILDPMDIWRLSRGTGMNFDGLVNGGYVELGIVDGMILPNIRMSEDTETCGFLDQNGRCSIHGYRPGICRLFPLGRYYEKEGFRYFLQVHECRNKNRSKVRIRKWLGIPNIKEYESYIRMWHDFLLQCENGLAHLDDRNARILRIYVLRVFFQTPYEGEEKEFYHEFKARLNETKEKLQLES</sequence>
<organism evidence="1 2">
    <name type="scientific">Candidatus Mediterraneibacter stercoravium</name>
    <dbReference type="NCBI Taxonomy" id="2838685"/>
    <lineage>
        <taxon>Bacteria</taxon>
        <taxon>Bacillati</taxon>
        <taxon>Bacillota</taxon>
        <taxon>Clostridia</taxon>
        <taxon>Lachnospirales</taxon>
        <taxon>Lachnospiraceae</taxon>
        <taxon>Mediterraneibacter</taxon>
    </lineage>
</organism>
<name>A0A9D2G7X0_9FIRM</name>
<dbReference type="Proteomes" id="UP000824116">
    <property type="component" value="Unassembled WGS sequence"/>
</dbReference>